<evidence type="ECO:0000313" key="2">
    <source>
        <dbReference type="EMBL" id="CAB3743743.1"/>
    </source>
</evidence>
<dbReference type="AlphaFoldDB" id="A0A6S7AZG0"/>
<gene>
    <name evidence="2" type="ORF">LMG3441_06048</name>
</gene>
<dbReference type="EMBL" id="CADIJQ010000018">
    <property type="protein sequence ID" value="CAB3743743.1"/>
    <property type="molecule type" value="Genomic_DNA"/>
</dbReference>
<reference evidence="2 3" key="1">
    <citation type="submission" date="2020-04" db="EMBL/GenBank/DDBJ databases">
        <authorList>
            <person name="De Canck E."/>
        </authorList>
    </citation>
    <scope>NUCLEOTIDE SEQUENCE [LARGE SCALE GENOMIC DNA]</scope>
    <source>
        <strain evidence="2 3">LMG 3441</strain>
    </source>
</reference>
<proteinExistence type="predicted"/>
<organism evidence="2 3">
    <name type="scientific">Achromobacter kerstersii</name>
    <dbReference type="NCBI Taxonomy" id="1353890"/>
    <lineage>
        <taxon>Bacteria</taxon>
        <taxon>Pseudomonadati</taxon>
        <taxon>Pseudomonadota</taxon>
        <taxon>Betaproteobacteria</taxon>
        <taxon>Burkholderiales</taxon>
        <taxon>Alcaligenaceae</taxon>
        <taxon>Achromobacter</taxon>
    </lineage>
</organism>
<keyword evidence="3" id="KW-1185">Reference proteome</keyword>
<evidence type="ECO:0000313" key="3">
    <source>
        <dbReference type="Proteomes" id="UP000494269"/>
    </source>
</evidence>
<dbReference type="Proteomes" id="UP000494269">
    <property type="component" value="Unassembled WGS sequence"/>
</dbReference>
<name>A0A6S7AZG0_9BURK</name>
<dbReference type="RefSeq" id="WP_175171966.1">
    <property type="nucleotide sequence ID" value="NZ_CADIJQ010000018.1"/>
</dbReference>
<accession>A0A6S7AZG0</accession>
<feature type="region of interest" description="Disordered" evidence="1">
    <location>
        <begin position="168"/>
        <end position="195"/>
    </location>
</feature>
<evidence type="ECO:0000256" key="1">
    <source>
        <dbReference type="SAM" id="MobiDB-lite"/>
    </source>
</evidence>
<sequence>MQKAQINELARRLEDAGRMSNAERTALLRDIERYAKSDLYGAARLCKDHLHKDANLRLPTPVLAADRIGKHFEERIREARRPVELYGEQDRQIRQPEDGREYKGPIVGTTPNCLIQRDNETGDLIVHARNTLNRSFEMSGKEEALAISYPFKAVGGVGLVRDADHDKQAGMGMDHQRTHESARQRESNLEMGHAR</sequence>
<protein>
    <submittedName>
        <fullName evidence="2">Uncharacterized protein</fullName>
    </submittedName>
</protein>